<sequence>MPSVYAQILIHTDNQHDLASFMQGEMRSLSSATNLLALAPEENDIEFVFVPLKRSLQFMKKGEPICVINKIKTTKREKQFIFSAPINLFLSRRLYQYADLDFEKMAIPVSFDRLFEAYPNRQLIISDQISYGNKLDALIDGVSNHNKIIRRGASHSSGILDMFREQRGDYVLLFPLELSNTSIEKPILSFEIAGIEPYIVGRLMCVDSTKTRRFIQHVNKRINALNVEGKLLQAHLNYYPKEIHSQVTNYLTEEFKVTLN</sequence>
<organism evidence="1 2">
    <name type="scientific">Pseudoalteromonas piratica</name>
    <dbReference type="NCBI Taxonomy" id="1348114"/>
    <lineage>
        <taxon>Bacteria</taxon>
        <taxon>Pseudomonadati</taxon>
        <taxon>Pseudomonadota</taxon>
        <taxon>Gammaproteobacteria</taxon>
        <taxon>Alteromonadales</taxon>
        <taxon>Pseudoalteromonadaceae</taxon>
        <taxon>Pseudoalteromonas</taxon>
    </lineage>
</organism>
<reference evidence="1 2" key="1">
    <citation type="submission" date="2014-11" db="EMBL/GenBank/DDBJ databases">
        <title>Complete Genome Sequence of Pseudoalteromonas sp. Strain OCN003 Isolated from Kaneohe Bay, Oahu, Hawaii.</title>
        <authorList>
            <person name="Beurmann S."/>
            <person name="Videau P."/>
            <person name="Ushijima B."/>
            <person name="Smith A.M."/>
            <person name="Aeby G.S."/>
            <person name="Callahan S.M."/>
            <person name="Belcaid M."/>
        </authorList>
    </citation>
    <scope>NUCLEOTIDE SEQUENCE [LARGE SCALE GENOMIC DNA]</scope>
    <source>
        <strain evidence="1 2">OCN003</strain>
    </source>
</reference>
<evidence type="ECO:0008006" key="3">
    <source>
        <dbReference type="Google" id="ProtNLM"/>
    </source>
</evidence>
<proteinExistence type="predicted"/>
<protein>
    <recommendedName>
        <fullName evidence="3">Solute-binding protein family 3/N-terminal domain-containing protein</fullName>
    </recommendedName>
</protein>
<dbReference type="eggNOG" id="COG0834">
    <property type="taxonomic scope" value="Bacteria"/>
</dbReference>
<dbReference type="HOGENOM" id="CLU_1069068_0_0_6"/>
<gene>
    <name evidence="1" type="ORF">OM33_12710</name>
</gene>
<keyword evidence="2" id="KW-1185">Reference proteome</keyword>
<dbReference type="Proteomes" id="UP000030341">
    <property type="component" value="Chromosome 1"/>
</dbReference>
<dbReference type="EMBL" id="CP009888">
    <property type="protein sequence ID" value="AIY65890.1"/>
    <property type="molecule type" value="Genomic_DNA"/>
</dbReference>
<evidence type="ECO:0000313" key="1">
    <source>
        <dbReference type="EMBL" id="AIY65890.1"/>
    </source>
</evidence>
<evidence type="ECO:0000313" key="2">
    <source>
        <dbReference type="Proteomes" id="UP000030341"/>
    </source>
</evidence>
<dbReference type="AlphaFoldDB" id="A0A0A7EGT4"/>
<dbReference type="KEGG" id="pseo:OM33_12710"/>
<name>A0A0A7EGT4_9GAMM</name>
<accession>A0A0A7EGT4</accession>
<dbReference type="OrthoDB" id="5764299at2"/>